<proteinExistence type="predicted"/>
<organism evidence="1 2">
    <name type="scientific">Aspergillus novofumigatus (strain IBT 16806)</name>
    <dbReference type="NCBI Taxonomy" id="1392255"/>
    <lineage>
        <taxon>Eukaryota</taxon>
        <taxon>Fungi</taxon>
        <taxon>Dikarya</taxon>
        <taxon>Ascomycota</taxon>
        <taxon>Pezizomycotina</taxon>
        <taxon>Eurotiomycetes</taxon>
        <taxon>Eurotiomycetidae</taxon>
        <taxon>Eurotiales</taxon>
        <taxon>Aspergillaceae</taxon>
        <taxon>Aspergillus</taxon>
        <taxon>Aspergillus subgen. Fumigati</taxon>
    </lineage>
</organism>
<comment type="caution">
    <text evidence="1">The sequence shown here is derived from an EMBL/GenBank/DDBJ whole genome shotgun (WGS) entry which is preliminary data.</text>
</comment>
<keyword evidence="2" id="KW-1185">Reference proteome</keyword>
<evidence type="ECO:0000313" key="2">
    <source>
        <dbReference type="Proteomes" id="UP000234474"/>
    </source>
</evidence>
<reference evidence="2" key="1">
    <citation type="journal article" date="2018" name="Proc. Natl. Acad. Sci. U.S.A.">
        <title>Linking secondary metabolites to gene clusters through genome sequencing of six diverse Aspergillus species.</title>
        <authorList>
            <person name="Kaerboelling I."/>
            <person name="Vesth T.C."/>
            <person name="Frisvad J.C."/>
            <person name="Nybo J.L."/>
            <person name="Theobald S."/>
            <person name="Kuo A."/>
            <person name="Bowyer P."/>
            <person name="Matsuda Y."/>
            <person name="Mondo S."/>
            <person name="Lyhne E.K."/>
            <person name="Kogle M.E."/>
            <person name="Clum A."/>
            <person name="Lipzen A."/>
            <person name="Salamov A."/>
            <person name="Ngan C.Y."/>
            <person name="Daum C."/>
            <person name="Chiniquy J."/>
            <person name="Barry K."/>
            <person name="LaButti K."/>
            <person name="Haridas S."/>
            <person name="Simmons B.A."/>
            <person name="Magnuson J.K."/>
            <person name="Mortensen U.H."/>
            <person name="Larsen T.O."/>
            <person name="Grigoriev I.V."/>
            <person name="Baker S.E."/>
            <person name="Andersen M.R."/>
        </authorList>
    </citation>
    <scope>NUCLEOTIDE SEQUENCE [LARGE SCALE GENOMIC DNA]</scope>
    <source>
        <strain evidence="2">IBT 16806</strain>
    </source>
</reference>
<evidence type="ECO:0000313" key="1">
    <source>
        <dbReference type="EMBL" id="PKX94738.1"/>
    </source>
</evidence>
<dbReference type="EMBL" id="MSZS01000004">
    <property type="protein sequence ID" value="PKX94738.1"/>
    <property type="molecule type" value="Genomic_DNA"/>
</dbReference>
<dbReference type="VEuPathDB" id="FungiDB:P174DRAFT_193904"/>
<dbReference type="AlphaFoldDB" id="A0A2I1CAT6"/>
<name>A0A2I1CAT6_ASPN1</name>
<dbReference type="Proteomes" id="UP000234474">
    <property type="component" value="Unassembled WGS sequence"/>
</dbReference>
<sequence>MIIIPDHPDFLRFIMTSSRKIRLPNIQHGTRDLAGSIEWSLIALGSGIHRDRVTEFLGMGFYGCYSLLIPSLSAHNSAFAFAFYTSGFCSLFMPYCSHFIYLCMCLAQDGGLST</sequence>
<protein>
    <submittedName>
        <fullName evidence="1">Uncharacterized protein</fullName>
    </submittedName>
</protein>
<gene>
    <name evidence="1" type="ORF">P174DRAFT_193904</name>
</gene>
<accession>A0A2I1CAT6</accession>
<dbReference type="RefSeq" id="XP_024683333.1">
    <property type="nucleotide sequence ID" value="XM_024821288.1"/>
</dbReference>
<dbReference type="GeneID" id="36528614"/>